<evidence type="ECO:0000313" key="2">
    <source>
        <dbReference type="Proteomes" id="UP001054837"/>
    </source>
</evidence>
<accession>A0AAV4WXG5</accession>
<reference evidence="1 2" key="1">
    <citation type="submission" date="2021-06" db="EMBL/GenBank/DDBJ databases">
        <title>Caerostris darwini draft genome.</title>
        <authorList>
            <person name="Kono N."/>
            <person name="Arakawa K."/>
        </authorList>
    </citation>
    <scope>NUCLEOTIDE SEQUENCE [LARGE SCALE GENOMIC DNA]</scope>
</reference>
<evidence type="ECO:0000313" key="1">
    <source>
        <dbReference type="EMBL" id="GIY87591.1"/>
    </source>
</evidence>
<dbReference type="AlphaFoldDB" id="A0AAV4WXG5"/>
<comment type="caution">
    <text evidence="1">The sequence shown here is derived from an EMBL/GenBank/DDBJ whole genome shotgun (WGS) entry which is preliminary data.</text>
</comment>
<sequence>MTYLYVCHLAWPSTPLKLLPINTSSAFLLTNEVSNQPKTLLIPPSRMRGEDMSKQIEMSSAIFVNSFRKIREVNILILTPKYVMARIGNKVIGANDSREEVRKLVM</sequence>
<gene>
    <name evidence="1" type="ORF">CDAR_61351</name>
</gene>
<dbReference type="Proteomes" id="UP001054837">
    <property type="component" value="Unassembled WGS sequence"/>
</dbReference>
<name>A0AAV4WXG5_9ARAC</name>
<keyword evidence="2" id="KW-1185">Reference proteome</keyword>
<protein>
    <submittedName>
        <fullName evidence="1">Uncharacterized protein</fullName>
    </submittedName>
</protein>
<dbReference type="EMBL" id="BPLQ01015355">
    <property type="protein sequence ID" value="GIY87591.1"/>
    <property type="molecule type" value="Genomic_DNA"/>
</dbReference>
<organism evidence="1 2">
    <name type="scientific">Caerostris darwini</name>
    <dbReference type="NCBI Taxonomy" id="1538125"/>
    <lineage>
        <taxon>Eukaryota</taxon>
        <taxon>Metazoa</taxon>
        <taxon>Ecdysozoa</taxon>
        <taxon>Arthropoda</taxon>
        <taxon>Chelicerata</taxon>
        <taxon>Arachnida</taxon>
        <taxon>Araneae</taxon>
        <taxon>Araneomorphae</taxon>
        <taxon>Entelegynae</taxon>
        <taxon>Araneoidea</taxon>
        <taxon>Araneidae</taxon>
        <taxon>Caerostris</taxon>
    </lineage>
</organism>
<proteinExistence type="predicted"/>